<keyword evidence="15" id="KW-1185">Reference proteome</keyword>
<evidence type="ECO:0000256" key="11">
    <source>
        <dbReference type="ARBA" id="ARBA00023201"/>
    </source>
</evidence>
<evidence type="ECO:0000256" key="8">
    <source>
        <dbReference type="ARBA" id="ARBA00023053"/>
    </source>
</evidence>
<evidence type="ECO:0000256" key="9">
    <source>
        <dbReference type="ARBA" id="ARBA00023065"/>
    </source>
</evidence>
<feature type="transmembrane region" description="Helical" evidence="13">
    <location>
        <begin position="243"/>
        <end position="261"/>
    </location>
</feature>
<dbReference type="GO" id="GO:0015293">
    <property type="term" value="F:symporter activity"/>
    <property type="evidence" value="ECO:0007669"/>
    <property type="project" value="UniProtKB-KW"/>
</dbReference>
<evidence type="ECO:0000256" key="1">
    <source>
        <dbReference type="ARBA" id="ARBA00004651"/>
    </source>
</evidence>
<dbReference type="Proteomes" id="UP001430455">
    <property type="component" value="Unassembled WGS sequence"/>
</dbReference>
<dbReference type="InterPro" id="IPR050277">
    <property type="entry name" value="Sodium:Solute_Symporter"/>
</dbReference>
<comment type="similarity">
    <text evidence="2 12">Belongs to the sodium:solute symporter (SSF) (TC 2.A.21) family.</text>
</comment>
<feature type="transmembrane region" description="Helical" evidence="13">
    <location>
        <begin position="185"/>
        <end position="205"/>
    </location>
</feature>
<dbReference type="AlphaFoldDB" id="A0AAW4PJA8"/>
<evidence type="ECO:0000313" key="14">
    <source>
        <dbReference type="EMBL" id="MBX0297551.1"/>
    </source>
</evidence>
<gene>
    <name evidence="14" type="ORF">EGH23_21990</name>
</gene>
<dbReference type="InterPro" id="IPR001734">
    <property type="entry name" value="Na/solute_symporter"/>
</dbReference>
<evidence type="ECO:0000313" key="15">
    <source>
        <dbReference type="Proteomes" id="UP001430455"/>
    </source>
</evidence>
<dbReference type="InterPro" id="IPR038377">
    <property type="entry name" value="Na/Glc_symporter_sf"/>
</dbReference>
<feature type="transmembrane region" description="Helical" evidence="13">
    <location>
        <begin position="380"/>
        <end position="399"/>
    </location>
</feature>
<keyword evidence="6" id="KW-0769">Symport</keyword>
<reference evidence="14 15" key="1">
    <citation type="submission" date="2021-06" db="EMBL/GenBank/DDBJ databases">
        <title>Halomicroarcula sp. a new haloarchaeum isolated from saline soil.</title>
        <authorList>
            <person name="Duran-Viseras A."/>
            <person name="Sanchez-Porro C."/>
            <person name="Ventosa A."/>
        </authorList>
    </citation>
    <scope>NUCLEOTIDE SEQUENCE [LARGE SCALE GENOMIC DNA]</scope>
    <source>
        <strain evidence="14 15">F27</strain>
    </source>
</reference>
<keyword evidence="8" id="KW-0915">Sodium</keyword>
<dbReference type="PANTHER" id="PTHR48086:SF3">
    <property type="entry name" value="SODIUM_PROLINE SYMPORTER"/>
    <property type="match status" value="1"/>
</dbReference>
<feature type="transmembrane region" description="Helical" evidence="13">
    <location>
        <begin position="73"/>
        <end position="92"/>
    </location>
</feature>
<dbReference type="EMBL" id="RKLT01000022">
    <property type="protein sequence ID" value="MBX0297551.1"/>
    <property type="molecule type" value="Genomic_DNA"/>
</dbReference>
<evidence type="ECO:0000256" key="4">
    <source>
        <dbReference type="ARBA" id="ARBA00022475"/>
    </source>
</evidence>
<feature type="transmembrane region" description="Helical" evidence="13">
    <location>
        <begin position="405"/>
        <end position="429"/>
    </location>
</feature>
<organism evidence="14 15">
    <name type="scientific">Haloarcula nitratireducens</name>
    <dbReference type="NCBI Taxonomy" id="2487749"/>
    <lineage>
        <taxon>Archaea</taxon>
        <taxon>Methanobacteriati</taxon>
        <taxon>Methanobacteriota</taxon>
        <taxon>Stenosarchaea group</taxon>
        <taxon>Halobacteria</taxon>
        <taxon>Halobacteriales</taxon>
        <taxon>Haloarculaceae</taxon>
        <taxon>Haloarcula</taxon>
    </lineage>
</organism>
<evidence type="ECO:0000256" key="13">
    <source>
        <dbReference type="SAM" id="Phobius"/>
    </source>
</evidence>
<keyword evidence="4" id="KW-1003">Cell membrane</keyword>
<evidence type="ECO:0000256" key="10">
    <source>
        <dbReference type="ARBA" id="ARBA00023136"/>
    </source>
</evidence>
<evidence type="ECO:0000256" key="3">
    <source>
        <dbReference type="ARBA" id="ARBA00022448"/>
    </source>
</evidence>
<feature type="transmembrane region" description="Helical" evidence="13">
    <location>
        <begin position="282"/>
        <end position="309"/>
    </location>
</feature>
<keyword evidence="7 13" id="KW-1133">Transmembrane helix</keyword>
<feature type="transmembrane region" description="Helical" evidence="13">
    <location>
        <begin position="467"/>
        <end position="485"/>
    </location>
</feature>
<protein>
    <submittedName>
        <fullName evidence="14">Sodium:proline symporter</fullName>
    </submittedName>
</protein>
<evidence type="ECO:0000256" key="6">
    <source>
        <dbReference type="ARBA" id="ARBA00022847"/>
    </source>
</evidence>
<keyword evidence="11" id="KW-0739">Sodium transport</keyword>
<name>A0AAW4PJA8_9EURY</name>
<feature type="transmembrane region" description="Helical" evidence="13">
    <location>
        <begin position="40"/>
        <end position="61"/>
    </location>
</feature>
<proteinExistence type="inferred from homology"/>
<dbReference type="PROSITE" id="PS50283">
    <property type="entry name" value="NA_SOLUT_SYMP_3"/>
    <property type="match status" value="1"/>
</dbReference>
<evidence type="ECO:0000256" key="2">
    <source>
        <dbReference type="ARBA" id="ARBA00006434"/>
    </source>
</evidence>
<feature type="transmembrane region" description="Helical" evidence="13">
    <location>
        <begin position="336"/>
        <end position="359"/>
    </location>
</feature>
<feature type="transmembrane region" description="Helical" evidence="13">
    <location>
        <begin position="6"/>
        <end position="28"/>
    </location>
</feature>
<evidence type="ECO:0000256" key="12">
    <source>
        <dbReference type="RuleBase" id="RU362091"/>
    </source>
</evidence>
<feature type="transmembrane region" description="Helical" evidence="13">
    <location>
        <begin position="145"/>
        <end position="173"/>
    </location>
</feature>
<keyword evidence="10 13" id="KW-0472">Membrane</keyword>
<comment type="caution">
    <text evidence="14">The sequence shown here is derived from an EMBL/GenBank/DDBJ whole genome shotgun (WGS) entry which is preliminary data.</text>
</comment>
<dbReference type="GO" id="GO:0005886">
    <property type="term" value="C:plasma membrane"/>
    <property type="evidence" value="ECO:0007669"/>
    <property type="project" value="UniProtKB-SubCell"/>
</dbReference>
<dbReference type="PANTHER" id="PTHR48086">
    <property type="entry name" value="SODIUM/PROLINE SYMPORTER-RELATED"/>
    <property type="match status" value="1"/>
</dbReference>
<feature type="transmembrane region" description="Helical" evidence="13">
    <location>
        <begin position="441"/>
        <end position="461"/>
    </location>
</feature>
<accession>A0AAW4PJA8</accession>
<keyword evidence="9" id="KW-0406">Ion transport</keyword>
<dbReference type="Pfam" id="PF00474">
    <property type="entry name" value="SSF"/>
    <property type="match status" value="1"/>
</dbReference>
<evidence type="ECO:0000256" key="5">
    <source>
        <dbReference type="ARBA" id="ARBA00022692"/>
    </source>
</evidence>
<comment type="subcellular location">
    <subcellularLocation>
        <location evidence="1">Cell membrane</location>
        <topology evidence="1">Multi-pass membrane protein</topology>
    </subcellularLocation>
</comment>
<dbReference type="RefSeq" id="WP_220582139.1">
    <property type="nucleotide sequence ID" value="NZ_RKLT01000022.1"/>
</dbReference>
<dbReference type="GO" id="GO:0006814">
    <property type="term" value="P:sodium ion transport"/>
    <property type="evidence" value="ECO:0007669"/>
    <property type="project" value="UniProtKB-KW"/>
</dbReference>
<evidence type="ECO:0000256" key="7">
    <source>
        <dbReference type="ARBA" id="ARBA00022989"/>
    </source>
</evidence>
<keyword evidence="5 13" id="KW-0812">Transmembrane</keyword>
<dbReference type="Gene3D" id="1.20.1730.10">
    <property type="entry name" value="Sodium/glucose cotransporter"/>
    <property type="match status" value="1"/>
</dbReference>
<feature type="transmembrane region" description="Helical" evidence="13">
    <location>
        <begin position="120"/>
        <end position="139"/>
    </location>
</feature>
<keyword evidence="3" id="KW-0813">Transport</keyword>
<sequence>MSNVLVPGFVAVFILSVFAVGLYSQRLIDSSDEFYGATKMFGAAVITLASMSGIMSAFGFIGGPGLVYQMGTSSLWMTFASGLGFAMAYWIVGKRVRGMADVANIGTLGDIADERFNSGAIRGILAVILFIACWAYLASQVAGGGYVLSVILGISMETAVWLVFGLIIVYVAVGGMASAQLAGAYTGAVMLIGVVGVIVGFFQIAGGMENTTMTVIEAGELTGEDVTKAFTPQMLDGWGLAEGSAPGLLLIWPIVFSIGVMGQPQVLQRMFSIDNPKGLRTVGLVSGVTYAVGSLLWLLIGIIALYLVASGTVEPLADPDMAAFEFVERLHIALQMIIYAGLVAAIMSTAAFFLSVASGAIARDFVRAMGWDLSEQRETWLGRAAVLVVGVGAVIFGLYGGHLVAILGTFGWGTFVSGTIPAVVVGLLWKGASREGVTAGLASSLLLNITLLTATQLGYSFPIGMDFYFIAIAVSISVTIFVSYLTDGASGENVPEHVKPIFKL</sequence>